<keyword evidence="3" id="KW-0472">Membrane</keyword>
<dbReference type="AlphaFoldDB" id="A0AAN9C1F3"/>
<dbReference type="SUPFAM" id="SSF56854">
    <property type="entry name" value="Bcl-2 inhibitors of programmed cell death"/>
    <property type="match status" value="1"/>
</dbReference>
<keyword evidence="3" id="KW-0812">Transmembrane</keyword>
<dbReference type="GO" id="GO:0005741">
    <property type="term" value="C:mitochondrial outer membrane"/>
    <property type="evidence" value="ECO:0007669"/>
    <property type="project" value="TreeGrafter"/>
</dbReference>
<dbReference type="Proteomes" id="UP001374579">
    <property type="component" value="Unassembled WGS sequence"/>
</dbReference>
<evidence type="ECO:0000313" key="6">
    <source>
        <dbReference type="Proteomes" id="UP001374579"/>
    </source>
</evidence>
<dbReference type="PANTHER" id="PTHR11256">
    <property type="entry name" value="BCL-2 RELATED"/>
    <property type="match status" value="1"/>
</dbReference>
<evidence type="ECO:0000256" key="2">
    <source>
        <dbReference type="ARBA" id="ARBA00022703"/>
    </source>
</evidence>
<dbReference type="GO" id="GO:0001836">
    <property type="term" value="P:release of cytochrome c from mitochondria"/>
    <property type="evidence" value="ECO:0007669"/>
    <property type="project" value="TreeGrafter"/>
</dbReference>
<dbReference type="PANTHER" id="PTHR11256:SF21">
    <property type="entry name" value="BCL-2 BCL-2 HOMOLOGY REGION 1-3 DOMAIN-CONTAINING PROTEIN"/>
    <property type="match status" value="1"/>
</dbReference>
<keyword evidence="6" id="KW-1185">Reference proteome</keyword>
<evidence type="ECO:0000256" key="3">
    <source>
        <dbReference type="SAM" id="Phobius"/>
    </source>
</evidence>
<dbReference type="EMBL" id="JBAMIC010000001">
    <property type="protein sequence ID" value="KAK7116666.1"/>
    <property type="molecule type" value="Genomic_DNA"/>
</dbReference>
<dbReference type="GO" id="GO:0008630">
    <property type="term" value="P:intrinsic apoptotic signaling pathway in response to DNA damage"/>
    <property type="evidence" value="ECO:0007669"/>
    <property type="project" value="TreeGrafter"/>
</dbReference>
<dbReference type="GO" id="GO:0097192">
    <property type="term" value="P:extrinsic apoptotic signaling pathway in absence of ligand"/>
    <property type="evidence" value="ECO:0007669"/>
    <property type="project" value="TreeGrafter"/>
</dbReference>
<evidence type="ECO:0000313" key="5">
    <source>
        <dbReference type="EMBL" id="KAK7116666.1"/>
    </source>
</evidence>
<evidence type="ECO:0000259" key="4">
    <source>
        <dbReference type="SMART" id="SM00337"/>
    </source>
</evidence>
<sequence length="272" mass="30760">MTKGYQPRRNSTTTFFLHSGCATPSSAKISGNQVEVNPFNFSRSPSDDVTMAAGPTLVARRPSSHRLPRLRIHHSEEEDFETWEERLREEGEDVEEEGVQLFTNFVHEQVRAEDPVGARDIQILTPAGYANPMWAKAGRELRHMADIFAETAERRRVKQKASEVSTNISYEEFKDLLTELFAAGGITKERIVVLFYFCSDVAIRSLKRGAELCHQFLQWSVSFITERVCSWVRSHGGWGEVMCSSFNSLPRVLLLAGAIVIGFGVIKYINRT</sequence>
<dbReference type="Gene3D" id="1.10.437.10">
    <property type="entry name" value="Blc2-like"/>
    <property type="match status" value="1"/>
</dbReference>
<dbReference type="PROSITE" id="PS50062">
    <property type="entry name" value="BCL2_FAMILY"/>
    <property type="match status" value="1"/>
</dbReference>
<gene>
    <name evidence="5" type="ORF">V1264_002303</name>
</gene>
<keyword evidence="3" id="KW-1133">Transmembrane helix</keyword>
<evidence type="ECO:0000256" key="1">
    <source>
        <dbReference type="ARBA" id="ARBA00009458"/>
    </source>
</evidence>
<accession>A0AAN9C1F3</accession>
<dbReference type="InterPro" id="IPR002475">
    <property type="entry name" value="Bcl2-like"/>
</dbReference>
<dbReference type="SMART" id="SM00337">
    <property type="entry name" value="BCL"/>
    <property type="match status" value="1"/>
</dbReference>
<comment type="similarity">
    <text evidence="1">Belongs to the Bcl-2 family.</text>
</comment>
<dbReference type="InterPro" id="IPR026298">
    <property type="entry name" value="Bcl-2_fam"/>
</dbReference>
<feature type="domain" description="Bcl-2 Bcl-2 homology region 1-3" evidence="4">
    <location>
        <begin position="141"/>
        <end position="238"/>
    </location>
</feature>
<comment type="caution">
    <text evidence="5">The sequence shown here is derived from an EMBL/GenBank/DDBJ whole genome shotgun (WGS) entry which is preliminary data.</text>
</comment>
<reference evidence="5 6" key="1">
    <citation type="submission" date="2024-02" db="EMBL/GenBank/DDBJ databases">
        <title>Chromosome-scale genome assembly of the rough periwinkle Littorina saxatilis.</title>
        <authorList>
            <person name="De Jode A."/>
            <person name="Faria R."/>
            <person name="Formenti G."/>
            <person name="Sims Y."/>
            <person name="Smith T.P."/>
            <person name="Tracey A."/>
            <person name="Wood J.M.D."/>
            <person name="Zagrodzka Z.B."/>
            <person name="Johannesson K."/>
            <person name="Butlin R.K."/>
            <person name="Leder E.H."/>
        </authorList>
    </citation>
    <scope>NUCLEOTIDE SEQUENCE [LARGE SCALE GENOMIC DNA]</scope>
    <source>
        <strain evidence="5">Snail1</strain>
        <tissue evidence="5">Muscle</tissue>
    </source>
</reference>
<organism evidence="5 6">
    <name type="scientific">Littorina saxatilis</name>
    <dbReference type="NCBI Taxonomy" id="31220"/>
    <lineage>
        <taxon>Eukaryota</taxon>
        <taxon>Metazoa</taxon>
        <taxon>Spiralia</taxon>
        <taxon>Lophotrochozoa</taxon>
        <taxon>Mollusca</taxon>
        <taxon>Gastropoda</taxon>
        <taxon>Caenogastropoda</taxon>
        <taxon>Littorinimorpha</taxon>
        <taxon>Littorinoidea</taxon>
        <taxon>Littorinidae</taxon>
        <taxon>Littorina</taxon>
    </lineage>
</organism>
<dbReference type="GO" id="GO:0042981">
    <property type="term" value="P:regulation of apoptotic process"/>
    <property type="evidence" value="ECO:0007669"/>
    <property type="project" value="InterPro"/>
</dbReference>
<dbReference type="Pfam" id="PF00452">
    <property type="entry name" value="Bcl-2"/>
    <property type="match status" value="1"/>
</dbReference>
<dbReference type="InterPro" id="IPR046371">
    <property type="entry name" value="Bcl-2_BH1-3"/>
</dbReference>
<feature type="transmembrane region" description="Helical" evidence="3">
    <location>
        <begin position="252"/>
        <end position="269"/>
    </location>
</feature>
<name>A0AAN9C1F3_9CAEN</name>
<dbReference type="GO" id="GO:0051400">
    <property type="term" value="F:BH domain binding"/>
    <property type="evidence" value="ECO:0007669"/>
    <property type="project" value="TreeGrafter"/>
</dbReference>
<keyword evidence="2" id="KW-0053">Apoptosis</keyword>
<proteinExistence type="inferred from homology"/>
<dbReference type="PRINTS" id="PR01862">
    <property type="entry name" value="BCL2FAMILY"/>
</dbReference>
<protein>
    <recommendedName>
        <fullName evidence="4">Bcl-2 Bcl-2 homology region 1-3 domain-containing protein</fullName>
    </recommendedName>
</protein>
<dbReference type="InterPro" id="IPR036834">
    <property type="entry name" value="Bcl-2-like_sf"/>
</dbReference>